<keyword evidence="1" id="KW-0378">Hydrolase</keyword>
<evidence type="ECO:0000256" key="1">
    <source>
        <dbReference type="RuleBase" id="RU366020"/>
    </source>
</evidence>
<feature type="compositionally biased region" description="Acidic residues" evidence="2">
    <location>
        <begin position="114"/>
        <end position="124"/>
    </location>
</feature>
<organism evidence="4 5">
    <name type="scientific">Pythium insidiosum</name>
    <name type="common">Pythiosis disease agent</name>
    <dbReference type="NCBI Taxonomy" id="114742"/>
    <lineage>
        <taxon>Eukaryota</taxon>
        <taxon>Sar</taxon>
        <taxon>Stramenopiles</taxon>
        <taxon>Oomycota</taxon>
        <taxon>Peronosporomycetes</taxon>
        <taxon>Pythiales</taxon>
        <taxon>Pythiaceae</taxon>
        <taxon>Pythium</taxon>
    </lineage>
</organism>
<keyword evidence="5" id="KW-1185">Reference proteome</keyword>
<dbReference type="InterPro" id="IPR036457">
    <property type="entry name" value="PPM-type-like_dom_sf"/>
</dbReference>
<comment type="cofactor">
    <cofactor evidence="1">
        <name>Mg(2+)</name>
        <dbReference type="ChEBI" id="CHEBI:18420"/>
    </cofactor>
</comment>
<dbReference type="InterPro" id="IPR039123">
    <property type="entry name" value="PPTC7"/>
</dbReference>
<feature type="region of interest" description="Disordered" evidence="2">
    <location>
        <begin position="14"/>
        <end position="151"/>
    </location>
</feature>
<reference evidence="4" key="1">
    <citation type="submission" date="2021-12" db="EMBL/GenBank/DDBJ databases">
        <title>Prjna785345.</title>
        <authorList>
            <person name="Rujirawat T."/>
            <person name="Krajaejun T."/>
        </authorList>
    </citation>
    <scope>NUCLEOTIDE SEQUENCE</scope>
    <source>
        <strain evidence="4">Pi057C3</strain>
    </source>
</reference>
<feature type="compositionally biased region" description="Basic and acidic residues" evidence="2">
    <location>
        <begin position="94"/>
        <end position="107"/>
    </location>
</feature>
<gene>
    <name evidence="4" type="ORF">P43SY_001658</name>
</gene>
<evidence type="ECO:0000313" key="4">
    <source>
        <dbReference type="EMBL" id="KAJ0397588.1"/>
    </source>
</evidence>
<comment type="caution">
    <text evidence="4">The sequence shown here is derived from an EMBL/GenBank/DDBJ whole genome shotgun (WGS) entry which is preliminary data.</text>
</comment>
<proteinExistence type="inferred from homology"/>
<evidence type="ECO:0000313" key="5">
    <source>
        <dbReference type="Proteomes" id="UP001209570"/>
    </source>
</evidence>
<keyword evidence="1" id="KW-0460">Magnesium</keyword>
<dbReference type="Proteomes" id="UP001209570">
    <property type="component" value="Unassembled WGS sequence"/>
</dbReference>
<feature type="domain" description="PPM-type phosphatase" evidence="3">
    <location>
        <begin position="223"/>
        <end position="396"/>
    </location>
</feature>
<dbReference type="AlphaFoldDB" id="A0AAD5Q4T0"/>
<evidence type="ECO:0000259" key="3">
    <source>
        <dbReference type="Pfam" id="PF13672"/>
    </source>
</evidence>
<sequence length="607" mass="65673">MTEQLSDATLHAVETAVLPDSPGPIPTKRRAFSVGERVPSLPIPRRRAGSSSASPPPPPTAPASGPSKARRAVSSAFGRLIKSRSLSDVTSSSDAKDGDPDHVRDRPAPVAEEASGELEADDQDVSASLDADADAGTPPLPAPGRRGRSFTMGSSSWRLADRIKQTRLPAMPAPLRAFRRQAAQGVRFPSRAAPWKHGHVQYVASRFALHGEDVGAVSSYYHIVADGVSASAQQQHQSAPESTAPHVSSEVLARELVQSVEAALEDLSSRNKAPLDVTQLEQLITDAIRATRIKCYAYRASRVASTLCVAYFDRWNSKLHCFTLGDSKCLVVRRGDVVFESTATVREFNVPCVVNLVHQLVPSDYVVETVDLRQDDVCLTFSDGVGDNVYRDDVLDALLALDVDGREAAAPAPSLQEVCDRLVDMCAVKEPTAAPSADAADVIADVNDEGDNENENDGYAMPAQPDAREQETQSAAPKLAQLVEPELTPTSCRAAPMEAPLAKPTADSVRFYPFATAAAYEYRRRVLKQRGAGQDPATDETFAEHVRASAALLELHDGKSVLDRQVVVAKANRKPHYSLEQLQRMARLCARKPDDVTLFITRFRMNS</sequence>
<feature type="compositionally biased region" description="Acidic residues" evidence="2">
    <location>
        <begin position="447"/>
        <end position="456"/>
    </location>
</feature>
<dbReference type="EMBL" id="JAKCXM010000245">
    <property type="protein sequence ID" value="KAJ0397588.1"/>
    <property type="molecule type" value="Genomic_DNA"/>
</dbReference>
<dbReference type="GO" id="GO:0004722">
    <property type="term" value="F:protein serine/threonine phosphatase activity"/>
    <property type="evidence" value="ECO:0007669"/>
    <property type="project" value="UniProtKB-EC"/>
</dbReference>
<comment type="catalytic activity">
    <reaction evidence="1">
        <text>O-phospho-L-threonyl-[protein] + H2O = L-threonyl-[protein] + phosphate</text>
        <dbReference type="Rhea" id="RHEA:47004"/>
        <dbReference type="Rhea" id="RHEA-COMP:11060"/>
        <dbReference type="Rhea" id="RHEA-COMP:11605"/>
        <dbReference type="ChEBI" id="CHEBI:15377"/>
        <dbReference type="ChEBI" id="CHEBI:30013"/>
        <dbReference type="ChEBI" id="CHEBI:43474"/>
        <dbReference type="ChEBI" id="CHEBI:61977"/>
        <dbReference type="EC" id="3.1.3.16"/>
    </reaction>
</comment>
<dbReference type="Pfam" id="PF13672">
    <property type="entry name" value="PP2C_2"/>
    <property type="match status" value="1"/>
</dbReference>
<dbReference type="PANTHER" id="PTHR12320:SF1">
    <property type="entry name" value="PROTEIN PHOSPHATASE PTC7 HOMOLOG"/>
    <property type="match status" value="1"/>
</dbReference>
<keyword evidence="1" id="KW-0479">Metal-binding</keyword>
<protein>
    <recommendedName>
        <fullName evidence="1">Protein phosphatase</fullName>
        <ecNumber evidence="1">3.1.3.16</ecNumber>
    </recommendedName>
</protein>
<keyword evidence="1" id="KW-0904">Protein phosphatase</keyword>
<accession>A0AAD5Q4T0</accession>
<dbReference type="SUPFAM" id="SSF81606">
    <property type="entry name" value="PP2C-like"/>
    <property type="match status" value="1"/>
</dbReference>
<evidence type="ECO:0000256" key="2">
    <source>
        <dbReference type="SAM" id="MobiDB-lite"/>
    </source>
</evidence>
<dbReference type="PANTHER" id="PTHR12320">
    <property type="entry name" value="PROTEIN PHOSPHATASE 2C"/>
    <property type="match status" value="1"/>
</dbReference>
<name>A0AAD5Q4T0_PYTIN</name>
<dbReference type="EC" id="3.1.3.16" evidence="1"/>
<feature type="region of interest" description="Disordered" evidence="2">
    <location>
        <begin position="447"/>
        <end position="475"/>
    </location>
</feature>
<dbReference type="GO" id="GO:0046872">
    <property type="term" value="F:metal ion binding"/>
    <property type="evidence" value="ECO:0007669"/>
    <property type="project" value="UniProtKB-UniRule"/>
</dbReference>
<dbReference type="InterPro" id="IPR001932">
    <property type="entry name" value="PPM-type_phosphatase-like_dom"/>
</dbReference>
<dbReference type="Gene3D" id="3.60.40.10">
    <property type="entry name" value="PPM-type phosphatase domain"/>
    <property type="match status" value="1"/>
</dbReference>
<comment type="similarity">
    <text evidence="1">Belongs to the PP2C family.</text>
</comment>
<keyword evidence="1" id="KW-0464">Manganese</keyword>
<feature type="compositionally biased region" description="Low complexity" evidence="2">
    <location>
        <begin position="83"/>
        <end position="93"/>
    </location>
</feature>
<comment type="cofactor">
    <cofactor evidence="1">
        <name>Mn(2+)</name>
        <dbReference type="ChEBI" id="CHEBI:29035"/>
    </cofactor>
</comment>
<comment type="catalytic activity">
    <reaction evidence="1">
        <text>O-phospho-L-seryl-[protein] + H2O = L-seryl-[protein] + phosphate</text>
        <dbReference type="Rhea" id="RHEA:20629"/>
        <dbReference type="Rhea" id="RHEA-COMP:9863"/>
        <dbReference type="Rhea" id="RHEA-COMP:11604"/>
        <dbReference type="ChEBI" id="CHEBI:15377"/>
        <dbReference type="ChEBI" id="CHEBI:29999"/>
        <dbReference type="ChEBI" id="CHEBI:43474"/>
        <dbReference type="ChEBI" id="CHEBI:83421"/>
        <dbReference type="EC" id="3.1.3.16"/>
    </reaction>
</comment>